<dbReference type="InterPro" id="IPR022926">
    <property type="entry name" value="NH(3)-dep_NAD(+)_synth"/>
</dbReference>
<dbReference type="GO" id="GO:0004359">
    <property type="term" value="F:glutaminase activity"/>
    <property type="evidence" value="ECO:0007669"/>
    <property type="project" value="InterPro"/>
</dbReference>
<dbReference type="Gene3D" id="3.40.50.620">
    <property type="entry name" value="HUPs"/>
    <property type="match status" value="1"/>
</dbReference>
<dbReference type="InterPro" id="IPR022310">
    <property type="entry name" value="NAD/GMP_synthase"/>
</dbReference>
<keyword evidence="6 8" id="KW-0460">Magnesium</keyword>
<organism evidence="12 13">
    <name type="scientific">Candidatus Coatesbacteria bacterium 4484_99</name>
    <dbReference type="NCBI Taxonomy" id="1970774"/>
    <lineage>
        <taxon>Bacteria</taxon>
        <taxon>Candidatus Coatesiibacteriota</taxon>
    </lineage>
</organism>
<evidence type="ECO:0000256" key="5">
    <source>
        <dbReference type="ARBA" id="ARBA00022840"/>
    </source>
</evidence>
<feature type="domain" description="NAD/GMP synthase" evidence="11">
    <location>
        <begin position="20"/>
        <end position="103"/>
    </location>
</feature>
<evidence type="ECO:0000256" key="8">
    <source>
        <dbReference type="HAMAP-Rule" id="MF_00193"/>
    </source>
</evidence>
<reference evidence="13" key="1">
    <citation type="submission" date="2017-03" db="EMBL/GenBank/DDBJ databases">
        <title>Novel pathways for hydrocarbon cycling and metabolic interdependencies in hydrothermal sediment communities.</title>
        <authorList>
            <person name="Dombrowski N."/>
            <person name="Seitz K."/>
            <person name="Teske A."/>
            <person name="Baker B."/>
        </authorList>
    </citation>
    <scope>NUCLEOTIDE SEQUENCE [LARGE SCALE GENOMIC DNA]</scope>
</reference>
<dbReference type="GO" id="GO:0046872">
    <property type="term" value="F:metal ion binding"/>
    <property type="evidence" value="ECO:0007669"/>
    <property type="project" value="UniProtKB-KW"/>
</dbReference>
<dbReference type="SUPFAM" id="SSF52402">
    <property type="entry name" value="Adenine nucleotide alpha hydrolases-like"/>
    <property type="match status" value="1"/>
</dbReference>
<feature type="binding site" evidence="8">
    <location>
        <position position="45"/>
    </location>
    <ligand>
        <name>Mg(2+)</name>
        <dbReference type="ChEBI" id="CHEBI:18420"/>
    </ligand>
</feature>
<comment type="caution">
    <text evidence="8">Lacks conserved residue(s) required for the propagation of feature annotation.</text>
</comment>
<comment type="function">
    <text evidence="8">Catalyzes the ATP-dependent amidation of deamido-NAD to form NAD. Uses ammonia as a nitrogen source.</text>
</comment>
<feature type="binding site" evidence="8">
    <location>
        <position position="194"/>
    </location>
    <ligand>
        <name>Mg(2+)</name>
        <dbReference type="ChEBI" id="CHEBI:18420"/>
    </ligand>
</feature>
<name>A0A1W9S0I8_9BACT</name>
<feature type="domain" description="NAD/GMP synthase" evidence="11">
    <location>
        <begin position="166"/>
        <end position="302"/>
    </location>
</feature>
<evidence type="ECO:0000259" key="11">
    <source>
        <dbReference type="Pfam" id="PF02540"/>
    </source>
</evidence>
<dbReference type="InterPro" id="IPR003694">
    <property type="entry name" value="NAD_synthase"/>
</dbReference>
<feature type="binding site" evidence="8">
    <location>
        <begin position="39"/>
        <end position="46"/>
    </location>
    <ligand>
        <name>ATP</name>
        <dbReference type="ChEBI" id="CHEBI:30616"/>
    </ligand>
</feature>
<evidence type="ECO:0000256" key="7">
    <source>
        <dbReference type="ARBA" id="ARBA00023027"/>
    </source>
</evidence>
<evidence type="ECO:0000313" key="13">
    <source>
        <dbReference type="Proteomes" id="UP000192611"/>
    </source>
</evidence>
<dbReference type="CDD" id="cd00553">
    <property type="entry name" value="NAD_synthase"/>
    <property type="match status" value="1"/>
</dbReference>
<protein>
    <recommendedName>
        <fullName evidence="8 10">NH(3)-dependent NAD(+) synthetase</fullName>
        <ecNumber evidence="8 10">6.3.1.5</ecNumber>
    </recommendedName>
</protein>
<dbReference type="Pfam" id="PF02540">
    <property type="entry name" value="NAD_synthase"/>
    <property type="match status" value="2"/>
</dbReference>
<evidence type="ECO:0000256" key="9">
    <source>
        <dbReference type="RuleBase" id="RU003811"/>
    </source>
</evidence>
<dbReference type="PANTHER" id="PTHR23090">
    <property type="entry name" value="NH 3 /GLUTAMINE-DEPENDENT NAD + SYNTHETASE"/>
    <property type="match status" value="1"/>
</dbReference>
<feature type="binding site" evidence="8">
    <location>
        <position position="210"/>
    </location>
    <ligand>
        <name>deamido-NAD(+)</name>
        <dbReference type="ChEBI" id="CHEBI:58437"/>
        <note>ligand shared between two neighboring subunits</note>
    </ligand>
</feature>
<evidence type="ECO:0000256" key="1">
    <source>
        <dbReference type="ARBA" id="ARBA00005859"/>
    </source>
</evidence>
<dbReference type="HAMAP" id="MF_00193">
    <property type="entry name" value="NadE_ammonia_dep"/>
    <property type="match status" value="1"/>
</dbReference>
<dbReference type="GO" id="GO:0009435">
    <property type="term" value="P:NAD+ biosynthetic process"/>
    <property type="evidence" value="ECO:0007669"/>
    <property type="project" value="UniProtKB-UniRule"/>
</dbReference>
<dbReference type="InterPro" id="IPR014729">
    <property type="entry name" value="Rossmann-like_a/b/a_fold"/>
</dbReference>
<dbReference type="Proteomes" id="UP000192611">
    <property type="component" value="Unassembled WGS sequence"/>
</dbReference>
<dbReference type="PANTHER" id="PTHR23090:SF9">
    <property type="entry name" value="GLUTAMINE-DEPENDENT NAD(+) SYNTHETASE"/>
    <property type="match status" value="1"/>
</dbReference>
<feature type="binding site" evidence="8">
    <location>
        <position position="241"/>
    </location>
    <ligand>
        <name>ATP</name>
        <dbReference type="ChEBI" id="CHEBI:30616"/>
    </ligand>
</feature>
<comment type="pathway">
    <text evidence="8">Cofactor biosynthesis; NAD(+) biosynthesis; NAD(+) from deamido-NAD(+) (ammonia route): step 1/1.</text>
</comment>
<dbReference type="UniPathway" id="UPA00253">
    <property type="reaction ID" value="UER00333"/>
</dbReference>
<dbReference type="GO" id="GO:0003952">
    <property type="term" value="F:NAD+ synthase (glutamine-hydrolyzing) activity"/>
    <property type="evidence" value="ECO:0007669"/>
    <property type="project" value="InterPro"/>
</dbReference>
<proteinExistence type="inferred from homology"/>
<comment type="subunit">
    <text evidence="8">Homodimer.</text>
</comment>
<dbReference type="AlphaFoldDB" id="A0A1W9S0I8"/>
<evidence type="ECO:0000256" key="4">
    <source>
        <dbReference type="ARBA" id="ARBA00022741"/>
    </source>
</evidence>
<keyword evidence="5 8" id="KW-0067">ATP-binding</keyword>
<keyword evidence="4 8" id="KW-0547">Nucleotide-binding</keyword>
<comment type="catalytic activity">
    <reaction evidence="8 10">
        <text>deamido-NAD(+) + NH4(+) + ATP = AMP + diphosphate + NAD(+) + H(+)</text>
        <dbReference type="Rhea" id="RHEA:21188"/>
        <dbReference type="ChEBI" id="CHEBI:15378"/>
        <dbReference type="ChEBI" id="CHEBI:28938"/>
        <dbReference type="ChEBI" id="CHEBI:30616"/>
        <dbReference type="ChEBI" id="CHEBI:33019"/>
        <dbReference type="ChEBI" id="CHEBI:57540"/>
        <dbReference type="ChEBI" id="CHEBI:58437"/>
        <dbReference type="ChEBI" id="CHEBI:456215"/>
        <dbReference type="EC" id="6.3.1.5"/>
    </reaction>
</comment>
<evidence type="ECO:0000256" key="2">
    <source>
        <dbReference type="ARBA" id="ARBA00022598"/>
    </source>
</evidence>
<dbReference type="NCBIfam" id="TIGR00552">
    <property type="entry name" value="nadE"/>
    <property type="match status" value="2"/>
</dbReference>
<evidence type="ECO:0000256" key="10">
    <source>
        <dbReference type="RuleBase" id="RU003812"/>
    </source>
</evidence>
<dbReference type="EC" id="6.3.1.5" evidence="8 10"/>
<dbReference type="EMBL" id="NATQ01000073">
    <property type="protein sequence ID" value="OQX90303.1"/>
    <property type="molecule type" value="Genomic_DNA"/>
</dbReference>
<comment type="similarity">
    <text evidence="1 8 9">Belongs to the NAD synthetase family.</text>
</comment>
<comment type="caution">
    <text evidence="12">The sequence shown here is derived from an EMBL/GenBank/DDBJ whole genome shotgun (WGS) entry which is preliminary data.</text>
</comment>
<dbReference type="GO" id="GO:0008795">
    <property type="term" value="F:NAD+ synthase activity"/>
    <property type="evidence" value="ECO:0007669"/>
    <property type="project" value="UniProtKB-UniRule"/>
</dbReference>
<gene>
    <name evidence="8" type="primary">nadE</name>
    <name evidence="12" type="ORF">B6D57_03850</name>
</gene>
<sequence length="307" mass="34903">MDDYLKSKMRINSESVAGLLISFIREHMEKLERDGVILGLSGGVDSAVIASLCVRAVGAEKTLALIMPERDSDRRNIKDAISFARHNGIDMRLINISPYLETIGAYRLFPFGRISILRKISGRVVRKLYELYTGRTGQTPFSISVRGVKGREFSGIIKRINAYYRLKHRVRMLLLYFYAELENRLVVGCANKTEYMIGYFVRHGCDDAVDIMPLLNLYKTQVIELARYLGIPDRIIKKPPSPDIIPGITDEIAIGLSYEKLDHILLAIEDGFEDEEIANALQVDDILVLRVRHLTEASEYMRVTYTP</sequence>
<evidence type="ECO:0000313" key="12">
    <source>
        <dbReference type="EMBL" id="OQX90303.1"/>
    </source>
</evidence>
<feature type="binding site" evidence="8">
    <location>
        <position position="219"/>
    </location>
    <ligand>
        <name>ATP</name>
        <dbReference type="ChEBI" id="CHEBI:30616"/>
    </ligand>
</feature>
<evidence type="ECO:0000256" key="3">
    <source>
        <dbReference type="ARBA" id="ARBA00022723"/>
    </source>
</evidence>
<keyword evidence="2 8" id="KW-0436">Ligase</keyword>
<dbReference type="GO" id="GO:0005737">
    <property type="term" value="C:cytoplasm"/>
    <property type="evidence" value="ECO:0007669"/>
    <property type="project" value="InterPro"/>
</dbReference>
<feature type="binding site" description="in other chain" evidence="8">
    <location>
        <position position="169"/>
    </location>
    <ligand>
        <name>deamido-NAD(+)</name>
        <dbReference type="ChEBI" id="CHEBI:58437"/>
        <note>ligand shared between two neighboring subunits</note>
    </ligand>
</feature>
<keyword evidence="3 8" id="KW-0479">Metal-binding</keyword>
<dbReference type="GO" id="GO:0005524">
    <property type="term" value="F:ATP binding"/>
    <property type="evidence" value="ECO:0007669"/>
    <property type="project" value="UniProtKB-UniRule"/>
</dbReference>
<accession>A0A1W9S0I8</accession>
<evidence type="ECO:0000256" key="6">
    <source>
        <dbReference type="ARBA" id="ARBA00022842"/>
    </source>
</evidence>
<keyword evidence="7 8" id="KW-0520">NAD</keyword>